<evidence type="ECO:0000313" key="2">
    <source>
        <dbReference type="Proteomes" id="UP000436468"/>
    </source>
</evidence>
<organism evidence="1 2">
    <name type="scientific">Bradyrhizobium pachyrhizi</name>
    <dbReference type="NCBI Taxonomy" id="280333"/>
    <lineage>
        <taxon>Bacteria</taxon>
        <taxon>Pseudomonadati</taxon>
        <taxon>Pseudomonadota</taxon>
        <taxon>Alphaproteobacteria</taxon>
        <taxon>Hyphomicrobiales</taxon>
        <taxon>Nitrobacteraceae</taxon>
        <taxon>Bradyrhizobium</taxon>
    </lineage>
</organism>
<proteinExistence type="predicted"/>
<name>A0A844SWM9_9BRAD</name>
<keyword evidence="2" id="KW-1185">Reference proteome</keyword>
<dbReference type="EMBL" id="WQNF01000076">
    <property type="protein sequence ID" value="MVT71378.1"/>
    <property type="molecule type" value="Genomic_DNA"/>
</dbReference>
<protein>
    <submittedName>
        <fullName evidence="1">Uncharacterized protein</fullName>
    </submittedName>
</protein>
<evidence type="ECO:0000313" key="1">
    <source>
        <dbReference type="EMBL" id="MVT71378.1"/>
    </source>
</evidence>
<dbReference type="AlphaFoldDB" id="A0A844SWM9"/>
<dbReference type="Proteomes" id="UP000436468">
    <property type="component" value="Unassembled WGS sequence"/>
</dbReference>
<reference evidence="1 2" key="1">
    <citation type="submission" date="2019-12" db="EMBL/GenBank/DDBJ databases">
        <title>Draft genome sequences Bradyrhizobium cajani AMBPC1010, Bradyrhizobium pachyrhizi AMBPC1040 and Bradyrhizobium yuanmingense ALSPC3051, three plant growth promoting strains isolated from nodules of Cajanus cajan L. in Dominican Republic.</title>
        <authorList>
            <person name="Flores-Felix J.D."/>
            <person name="Araujo J."/>
            <person name="Diaz-Alcantara C."/>
            <person name="Gonzalez-Andres F."/>
            <person name="Velazquez E."/>
        </authorList>
    </citation>
    <scope>NUCLEOTIDE SEQUENCE [LARGE SCALE GENOMIC DNA]</scope>
    <source>
        <strain evidence="1 2">1040</strain>
    </source>
</reference>
<accession>A0A844SWM9</accession>
<gene>
    <name evidence="1" type="ORF">GPL21_41055</name>
</gene>
<sequence length="76" mass="8847">METRFELDVVVRQLRERANEVSAQLLFDIRYVLQIKPRFGPKVEDYLKVRGSPASKCCRYPGFALEFAKVAEAQLR</sequence>
<dbReference type="RefSeq" id="WP_028352407.1">
    <property type="nucleotide sequence ID" value="NZ_CP121667.1"/>
</dbReference>
<comment type="caution">
    <text evidence="1">The sequence shown here is derived from an EMBL/GenBank/DDBJ whole genome shotgun (WGS) entry which is preliminary data.</text>
</comment>